<proteinExistence type="predicted"/>
<reference evidence="1 2" key="1">
    <citation type="submission" date="2019-01" db="EMBL/GenBank/DDBJ databases">
        <title>Draft genome sequence of Dictyobacter sp. Uno17.</title>
        <authorList>
            <person name="Wang C.M."/>
            <person name="Zheng Y."/>
            <person name="Sakai Y."/>
            <person name="Abe K."/>
            <person name="Yokota A."/>
            <person name="Yabe S."/>
        </authorList>
    </citation>
    <scope>NUCLEOTIDE SEQUENCE [LARGE SCALE GENOMIC DNA]</scope>
    <source>
        <strain evidence="1 2">Uno17</strain>
    </source>
</reference>
<accession>A0A5A5TIC0</accession>
<dbReference type="AlphaFoldDB" id="A0A5A5TIC0"/>
<keyword evidence="2" id="KW-1185">Reference proteome</keyword>
<name>A0A5A5TIC0_9CHLR</name>
<evidence type="ECO:0000313" key="2">
    <source>
        <dbReference type="Proteomes" id="UP000322530"/>
    </source>
</evidence>
<organism evidence="1 2">
    <name type="scientific">Dictyobacter arantiisoli</name>
    <dbReference type="NCBI Taxonomy" id="2014874"/>
    <lineage>
        <taxon>Bacteria</taxon>
        <taxon>Bacillati</taxon>
        <taxon>Chloroflexota</taxon>
        <taxon>Ktedonobacteria</taxon>
        <taxon>Ktedonobacterales</taxon>
        <taxon>Dictyobacteraceae</taxon>
        <taxon>Dictyobacter</taxon>
    </lineage>
</organism>
<sequence>MEACLVVDVSGQLEFNMASRTLRGIDAILAVEFAIDQNSSRTRLECCDQRGFRGGIDNLARQEKELLTSMQM</sequence>
<gene>
    <name evidence="1" type="ORF">KDI_49150</name>
</gene>
<dbReference type="Proteomes" id="UP000322530">
    <property type="component" value="Unassembled WGS sequence"/>
</dbReference>
<comment type="caution">
    <text evidence="1">The sequence shown here is derived from an EMBL/GenBank/DDBJ whole genome shotgun (WGS) entry which is preliminary data.</text>
</comment>
<protein>
    <submittedName>
        <fullName evidence="1">Uncharacterized protein</fullName>
    </submittedName>
</protein>
<dbReference type="EMBL" id="BIXY01000106">
    <property type="protein sequence ID" value="GCF11351.1"/>
    <property type="molecule type" value="Genomic_DNA"/>
</dbReference>
<evidence type="ECO:0000313" key="1">
    <source>
        <dbReference type="EMBL" id="GCF11351.1"/>
    </source>
</evidence>